<dbReference type="GO" id="GO:0005886">
    <property type="term" value="C:plasma membrane"/>
    <property type="evidence" value="ECO:0007669"/>
    <property type="project" value="UniProtKB-SubCell"/>
</dbReference>
<dbReference type="PROSITE" id="PS50928">
    <property type="entry name" value="ABC_TM1"/>
    <property type="match status" value="1"/>
</dbReference>
<evidence type="ECO:0000256" key="7">
    <source>
        <dbReference type="RuleBase" id="RU363032"/>
    </source>
</evidence>
<keyword evidence="5 7" id="KW-1133">Transmembrane helix</keyword>
<accession>A0A2V3UE82</accession>
<evidence type="ECO:0000256" key="4">
    <source>
        <dbReference type="ARBA" id="ARBA00022692"/>
    </source>
</evidence>
<evidence type="ECO:0000313" key="10">
    <source>
        <dbReference type="Proteomes" id="UP000248021"/>
    </source>
</evidence>
<sequence>MAVKGEHPFPALARSTNAQPGKMWSLARARSGPGRWVAPREPQPFLFFALNTPAILLLLAFVLYPIIYSFLLSLHQYNLWQPARFRFIGLDNYISILGSEQFWRAAQTTALFSLGSITMTIVLGTLLALLLNEVFPGRALLRAIILIPWAVPPVVNGLIWQWLLDGRYGLINAVLVGAGVLDDYRSWLTDVNTAMPALIVAQAWNHIPFVSLVVLAALQTIPDELYEAARMDGANVFQRFAAITLPWLSHSLLLVLITQTMVALRTFDIIYVLTGGGPGDSTTVLAWLTYVTTFNFADFGRGNAYAYLIALTTFALSIIYIRLLWKRGELAR</sequence>
<protein>
    <submittedName>
        <fullName evidence="9">Carbohydrate ABC transporter membrane protein 1 (CUT1 family)</fullName>
    </submittedName>
</protein>
<gene>
    <name evidence="9" type="ORF">C7450_102265</name>
</gene>
<dbReference type="PANTHER" id="PTHR43005:SF1">
    <property type="entry name" value="SPERMIDINE_PUTRESCINE TRANSPORT SYSTEM PERMEASE PROTEIN"/>
    <property type="match status" value="1"/>
</dbReference>
<evidence type="ECO:0000256" key="2">
    <source>
        <dbReference type="ARBA" id="ARBA00022448"/>
    </source>
</evidence>
<dbReference type="SUPFAM" id="SSF161098">
    <property type="entry name" value="MetI-like"/>
    <property type="match status" value="1"/>
</dbReference>
<comment type="subcellular location">
    <subcellularLocation>
        <location evidence="1 7">Cell membrane</location>
        <topology evidence="1 7">Multi-pass membrane protein</topology>
    </subcellularLocation>
</comment>
<evidence type="ECO:0000256" key="3">
    <source>
        <dbReference type="ARBA" id="ARBA00022475"/>
    </source>
</evidence>
<evidence type="ECO:0000259" key="8">
    <source>
        <dbReference type="PROSITE" id="PS50928"/>
    </source>
</evidence>
<dbReference type="EMBL" id="QJJK01000002">
    <property type="protein sequence ID" value="PXW63350.1"/>
    <property type="molecule type" value="Genomic_DNA"/>
</dbReference>
<organism evidence="9 10">
    <name type="scientific">Chelatococcus asaccharovorans</name>
    <dbReference type="NCBI Taxonomy" id="28210"/>
    <lineage>
        <taxon>Bacteria</taxon>
        <taxon>Pseudomonadati</taxon>
        <taxon>Pseudomonadota</taxon>
        <taxon>Alphaproteobacteria</taxon>
        <taxon>Hyphomicrobiales</taxon>
        <taxon>Chelatococcaceae</taxon>
        <taxon>Chelatococcus</taxon>
    </lineage>
</organism>
<feature type="transmembrane region" description="Helical" evidence="7">
    <location>
        <begin position="110"/>
        <end position="131"/>
    </location>
</feature>
<evidence type="ECO:0000256" key="5">
    <source>
        <dbReference type="ARBA" id="ARBA00022989"/>
    </source>
</evidence>
<feature type="transmembrane region" description="Helical" evidence="7">
    <location>
        <begin position="237"/>
        <end position="257"/>
    </location>
</feature>
<keyword evidence="6 7" id="KW-0472">Membrane</keyword>
<dbReference type="Gene3D" id="1.10.3720.10">
    <property type="entry name" value="MetI-like"/>
    <property type="match status" value="1"/>
</dbReference>
<keyword evidence="3" id="KW-1003">Cell membrane</keyword>
<feature type="transmembrane region" description="Helical" evidence="7">
    <location>
        <begin position="196"/>
        <end position="217"/>
    </location>
</feature>
<dbReference type="Pfam" id="PF00528">
    <property type="entry name" value="BPD_transp_1"/>
    <property type="match status" value="1"/>
</dbReference>
<reference evidence="9 10" key="1">
    <citation type="submission" date="2018-05" db="EMBL/GenBank/DDBJ databases">
        <title>Genomic Encyclopedia of Type Strains, Phase IV (KMG-IV): sequencing the most valuable type-strain genomes for metagenomic binning, comparative biology and taxonomic classification.</title>
        <authorList>
            <person name="Goeker M."/>
        </authorList>
    </citation>
    <scope>NUCLEOTIDE SEQUENCE [LARGE SCALE GENOMIC DNA]</scope>
    <source>
        <strain evidence="9 10">DSM 6462</strain>
    </source>
</reference>
<feature type="transmembrane region" description="Helical" evidence="7">
    <location>
        <begin position="269"/>
        <end position="292"/>
    </location>
</feature>
<comment type="similarity">
    <text evidence="7">Belongs to the binding-protein-dependent transport system permease family.</text>
</comment>
<evidence type="ECO:0000256" key="1">
    <source>
        <dbReference type="ARBA" id="ARBA00004651"/>
    </source>
</evidence>
<comment type="caution">
    <text evidence="9">The sequence shown here is derived from an EMBL/GenBank/DDBJ whole genome shotgun (WGS) entry which is preliminary data.</text>
</comment>
<keyword evidence="10" id="KW-1185">Reference proteome</keyword>
<proteinExistence type="inferred from homology"/>
<feature type="transmembrane region" description="Helical" evidence="7">
    <location>
        <begin position="143"/>
        <end position="162"/>
    </location>
</feature>
<evidence type="ECO:0000313" key="9">
    <source>
        <dbReference type="EMBL" id="PXW63350.1"/>
    </source>
</evidence>
<keyword evidence="2 7" id="KW-0813">Transport</keyword>
<dbReference type="AlphaFoldDB" id="A0A2V3UE82"/>
<name>A0A2V3UE82_9HYPH</name>
<dbReference type="RefSeq" id="WP_110373496.1">
    <property type="nucleotide sequence ID" value="NZ_JAHBRY010000002.1"/>
</dbReference>
<evidence type="ECO:0000256" key="6">
    <source>
        <dbReference type="ARBA" id="ARBA00023136"/>
    </source>
</evidence>
<dbReference type="InterPro" id="IPR000515">
    <property type="entry name" value="MetI-like"/>
</dbReference>
<dbReference type="GO" id="GO:0055085">
    <property type="term" value="P:transmembrane transport"/>
    <property type="evidence" value="ECO:0007669"/>
    <property type="project" value="InterPro"/>
</dbReference>
<dbReference type="Proteomes" id="UP000248021">
    <property type="component" value="Unassembled WGS sequence"/>
</dbReference>
<dbReference type="CDD" id="cd06261">
    <property type="entry name" value="TM_PBP2"/>
    <property type="match status" value="1"/>
</dbReference>
<keyword evidence="4 7" id="KW-0812">Transmembrane</keyword>
<feature type="transmembrane region" description="Helical" evidence="7">
    <location>
        <begin position="304"/>
        <end position="325"/>
    </location>
</feature>
<dbReference type="OrthoDB" id="7375219at2"/>
<dbReference type="PANTHER" id="PTHR43005">
    <property type="entry name" value="BLR7065 PROTEIN"/>
    <property type="match status" value="1"/>
</dbReference>
<feature type="domain" description="ABC transmembrane type-1" evidence="8">
    <location>
        <begin position="106"/>
        <end position="320"/>
    </location>
</feature>
<dbReference type="InterPro" id="IPR035906">
    <property type="entry name" value="MetI-like_sf"/>
</dbReference>
<feature type="transmembrane region" description="Helical" evidence="7">
    <location>
        <begin position="45"/>
        <end position="71"/>
    </location>
</feature>